<dbReference type="AlphaFoldDB" id="A0A820BCY7"/>
<evidence type="ECO:0000313" key="3">
    <source>
        <dbReference type="Proteomes" id="UP000663823"/>
    </source>
</evidence>
<keyword evidence="1" id="KW-0472">Membrane</keyword>
<feature type="transmembrane region" description="Helical" evidence="1">
    <location>
        <begin position="6"/>
        <end position="26"/>
    </location>
</feature>
<evidence type="ECO:0000256" key="1">
    <source>
        <dbReference type="SAM" id="Phobius"/>
    </source>
</evidence>
<accession>A0A820BCY7</accession>
<name>A0A820BCY7_9BILA</name>
<reference evidence="2" key="1">
    <citation type="submission" date="2021-02" db="EMBL/GenBank/DDBJ databases">
        <authorList>
            <person name="Nowell W R."/>
        </authorList>
    </citation>
    <scope>NUCLEOTIDE SEQUENCE</scope>
</reference>
<proteinExistence type="predicted"/>
<organism evidence="2 3">
    <name type="scientific">Rotaria sordida</name>
    <dbReference type="NCBI Taxonomy" id="392033"/>
    <lineage>
        <taxon>Eukaryota</taxon>
        <taxon>Metazoa</taxon>
        <taxon>Spiralia</taxon>
        <taxon>Gnathifera</taxon>
        <taxon>Rotifera</taxon>
        <taxon>Eurotatoria</taxon>
        <taxon>Bdelloidea</taxon>
        <taxon>Philodinida</taxon>
        <taxon>Philodinidae</taxon>
        <taxon>Rotaria</taxon>
    </lineage>
</organism>
<comment type="caution">
    <text evidence="2">The sequence shown here is derived from an EMBL/GenBank/DDBJ whole genome shotgun (WGS) entry which is preliminary data.</text>
</comment>
<dbReference type="EMBL" id="CAJOAX010019784">
    <property type="protein sequence ID" value="CAF4190534.1"/>
    <property type="molecule type" value="Genomic_DNA"/>
</dbReference>
<protein>
    <submittedName>
        <fullName evidence="2">Uncharacterized protein</fullName>
    </submittedName>
</protein>
<gene>
    <name evidence="2" type="ORF">OTI717_LOCUS38124</name>
</gene>
<sequence>HKMTSIISYQIFIFFLFISLSIEYNLHFKTSLLKSLIQRRQLLDGTAKNDGVSPKPPGSDSSFNQNFISYLTQQTILNHIFPTITTTTIIIKNDLVDDRSIKDTSSSNSKSKASLIASILAPTGILGLIGSIIGILFYKNNQTNSSINDTKGFFSKFFNKNSNGIIENKLEEKYLLVGNIS</sequence>
<evidence type="ECO:0000313" key="2">
    <source>
        <dbReference type="EMBL" id="CAF4190534.1"/>
    </source>
</evidence>
<keyword evidence="1" id="KW-0812">Transmembrane</keyword>
<feature type="non-terminal residue" evidence="2">
    <location>
        <position position="1"/>
    </location>
</feature>
<feature type="transmembrane region" description="Helical" evidence="1">
    <location>
        <begin position="115"/>
        <end position="138"/>
    </location>
</feature>
<keyword evidence="1" id="KW-1133">Transmembrane helix</keyword>
<dbReference type="Proteomes" id="UP000663823">
    <property type="component" value="Unassembled WGS sequence"/>
</dbReference>